<dbReference type="RefSeq" id="WP_380712231.1">
    <property type="nucleotide sequence ID" value="NZ_JBHUML010000002.1"/>
</dbReference>
<reference evidence="4" key="1">
    <citation type="journal article" date="2019" name="Int. J. Syst. Evol. Microbiol.">
        <title>The Global Catalogue of Microorganisms (GCM) 10K type strain sequencing project: providing services to taxonomists for standard genome sequencing and annotation.</title>
        <authorList>
            <consortium name="The Broad Institute Genomics Platform"/>
            <consortium name="The Broad Institute Genome Sequencing Center for Infectious Disease"/>
            <person name="Wu L."/>
            <person name="Ma J."/>
        </authorList>
    </citation>
    <scope>NUCLEOTIDE SEQUENCE [LARGE SCALE GENOMIC DNA]</scope>
    <source>
        <strain evidence="4">KCTC 33792</strain>
    </source>
</reference>
<dbReference type="InterPro" id="IPR019454">
    <property type="entry name" value="Lipoprot_YkyA-like"/>
</dbReference>
<dbReference type="Gene3D" id="1.20.120.570">
    <property type="entry name" value="YkyA-like"/>
    <property type="match status" value="1"/>
</dbReference>
<feature type="chain" id="PRO_5047463204" evidence="2">
    <location>
        <begin position="27"/>
        <end position="225"/>
    </location>
</feature>
<gene>
    <name evidence="3" type="ORF">ACFSUB_05745</name>
</gene>
<feature type="signal peptide" evidence="2">
    <location>
        <begin position="1"/>
        <end position="26"/>
    </location>
</feature>
<organism evidence="3 4">
    <name type="scientific">Salibacterium lacus</name>
    <dbReference type="NCBI Taxonomy" id="1898109"/>
    <lineage>
        <taxon>Bacteria</taxon>
        <taxon>Bacillati</taxon>
        <taxon>Bacillota</taxon>
        <taxon>Bacilli</taxon>
        <taxon>Bacillales</taxon>
        <taxon>Bacillaceae</taxon>
    </lineage>
</organism>
<keyword evidence="1" id="KW-0175">Coiled coil</keyword>
<accession>A0ABW5SYZ9</accession>
<protein>
    <submittedName>
        <fullName evidence="3">YkyA family protein</fullName>
    </submittedName>
</protein>
<evidence type="ECO:0000256" key="2">
    <source>
        <dbReference type="SAM" id="SignalP"/>
    </source>
</evidence>
<dbReference type="EMBL" id="JBHUML010000002">
    <property type="protein sequence ID" value="MFD2704964.1"/>
    <property type="molecule type" value="Genomic_DNA"/>
</dbReference>
<dbReference type="InterPro" id="IPR036785">
    <property type="entry name" value="YkyA-like_sf"/>
</dbReference>
<keyword evidence="4" id="KW-1185">Reference proteome</keyword>
<evidence type="ECO:0000313" key="4">
    <source>
        <dbReference type="Proteomes" id="UP001597520"/>
    </source>
</evidence>
<dbReference type="Proteomes" id="UP001597520">
    <property type="component" value="Unassembled WGS sequence"/>
</dbReference>
<evidence type="ECO:0000256" key="1">
    <source>
        <dbReference type="SAM" id="Coils"/>
    </source>
</evidence>
<feature type="coiled-coil region" evidence="1">
    <location>
        <begin position="76"/>
        <end position="187"/>
    </location>
</feature>
<sequence>MTHRKKLYVCAAAAVFLVLNACGGNAAEQAYTHLEEAASLENGFEEQQEPIMNLEEKEQQLYEDMLSLGTEDMEQIQSLSEEAVGLAEERKQLLEQEKESIESAYEEYQSAVEQMNQVEQAQEEAQAVEKAMENRYNAYQDLYESYQKAVKQDIDLYQAFSNEDLAIDELQNRIDTVNQQYNAVVENRDAFNRYTDEYNQAKQDFYEAAELDISESESKEAGDTE</sequence>
<proteinExistence type="predicted"/>
<keyword evidence="2" id="KW-0732">Signal</keyword>
<dbReference type="SUPFAM" id="SSF140423">
    <property type="entry name" value="MW0975(SA0943)-like"/>
    <property type="match status" value="1"/>
</dbReference>
<evidence type="ECO:0000313" key="3">
    <source>
        <dbReference type="EMBL" id="MFD2704964.1"/>
    </source>
</evidence>
<name>A0ABW5SYZ9_9BACI</name>
<dbReference type="Pfam" id="PF10368">
    <property type="entry name" value="YkyA"/>
    <property type="match status" value="1"/>
</dbReference>
<comment type="caution">
    <text evidence="3">The sequence shown here is derived from an EMBL/GenBank/DDBJ whole genome shotgun (WGS) entry which is preliminary data.</text>
</comment>